<evidence type="ECO:0000313" key="12">
    <source>
        <dbReference type="EMBL" id="SEJ04396.1"/>
    </source>
</evidence>
<keyword evidence="13" id="KW-1185">Reference proteome</keyword>
<dbReference type="NCBIfam" id="NF001399">
    <property type="entry name" value="PRK00283.1"/>
    <property type="match status" value="1"/>
</dbReference>
<sequence>MPVIWGFIPVDFVRLFRLPTKNRRLPEDYFGLACFTLGKVRLVVGFFSVFRVVVPVALFSILTGTPYIYCMSWEKEISGFGYYLKIERSLSENSLLAYRQDVEKLAAFMSEHFPDRTPLTTELHHLRLFVDSLASGTISEFTQARIVSGVKAFYKYLLYEDKLRDSPALLLEAPKLTRTLPDTLSYPEIERILEAVPLGTPGGHRNRAMLEMLYGSGLRVSELIHLKKSHYFEDIGFLRVMGKGSKERLVPVGKSAAHYLRIYLEEVRKHGPIAKGHEEYLFLNNRGKKLSRVMVFLMIKKTAASAGITKKVSPHTFRHSFATHLVEGGADLRAVQEMLGHESITTTEIYTHLDRDYLRQVLNEFLPGNGS</sequence>
<evidence type="ECO:0000259" key="10">
    <source>
        <dbReference type="PROSITE" id="PS51898"/>
    </source>
</evidence>
<name>A0A1H6VL50_9BACT</name>
<comment type="function">
    <text evidence="9">Site-specific tyrosine recombinase, which acts by catalyzing the cutting and rejoining of the recombining DNA molecules. The XerC-XerD complex is essential to convert dimers of the bacterial chromosome into monomers to permit their segregation at cell division. It also contributes to the segregational stability of plasmids.</text>
</comment>
<proteinExistence type="inferred from homology"/>
<evidence type="ECO:0000256" key="4">
    <source>
        <dbReference type="ARBA" id="ARBA00022829"/>
    </source>
</evidence>
<protein>
    <recommendedName>
        <fullName evidence="9">Tyrosine recombinase XerC</fullName>
    </recommendedName>
</protein>
<evidence type="ECO:0000256" key="9">
    <source>
        <dbReference type="HAMAP-Rule" id="MF_01808"/>
    </source>
</evidence>
<dbReference type="Gene3D" id="1.10.443.10">
    <property type="entry name" value="Intergrase catalytic core"/>
    <property type="match status" value="1"/>
</dbReference>
<keyword evidence="7 9" id="KW-0233">DNA recombination</keyword>
<evidence type="ECO:0000256" key="5">
    <source>
        <dbReference type="ARBA" id="ARBA00022908"/>
    </source>
</evidence>
<keyword evidence="4 9" id="KW-0159">Chromosome partition</keyword>
<feature type="active site" evidence="9">
    <location>
        <position position="315"/>
    </location>
</feature>
<dbReference type="InterPro" id="IPR011010">
    <property type="entry name" value="DNA_brk_join_enz"/>
</dbReference>
<comment type="subunit">
    <text evidence="9">Forms a cyclic heterotetrameric complex composed of two molecules of XerC and two molecules of XerD.</text>
</comment>
<dbReference type="PROSITE" id="PS51900">
    <property type="entry name" value="CB"/>
    <property type="match status" value="1"/>
</dbReference>
<dbReference type="InterPro" id="IPR023009">
    <property type="entry name" value="Tyrosine_recombinase_XerC/XerD"/>
</dbReference>
<dbReference type="GO" id="GO:0006313">
    <property type="term" value="P:DNA transposition"/>
    <property type="evidence" value="ECO:0007669"/>
    <property type="project" value="UniProtKB-UniRule"/>
</dbReference>
<feature type="active site" evidence="9">
    <location>
        <position position="341"/>
    </location>
</feature>
<evidence type="ECO:0000256" key="6">
    <source>
        <dbReference type="ARBA" id="ARBA00023125"/>
    </source>
</evidence>
<dbReference type="PANTHER" id="PTHR30349">
    <property type="entry name" value="PHAGE INTEGRASE-RELATED"/>
    <property type="match status" value="1"/>
</dbReference>
<keyword evidence="5 9" id="KW-0229">DNA integration</keyword>
<feature type="domain" description="Tyr recombinase" evidence="10">
    <location>
        <begin position="179"/>
        <end position="363"/>
    </location>
</feature>
<dbReference type="SUPFAM" id="SSF56349">
    <property type="entry name" value="DNA breaking-rejoining enzymes"/>
    <property type="match status" value="1"/>
</dbReference>
<comment type="subcellular location">
    <subcellularLocation>
        <location evidence="1 9">Cytoplasm</location>
    </subcellularLocation>
</comment>
<feature type="active site" evidence="9">
    <location>
        <position position="243"/>
    </location>
</feature>
<dbReference type="SUPFAM" id="SSF47823">
    <property type="entry name" value="lambda integrase-like, N-terminal domain"/>
    <property type="match status" value="1"/>
</dbReference>
<dbReference type="InterPro" id="IPR002104">
    <property type="entry name" value="Integrase_catalytic"/>
</dbReference>
<dbReference type="GO" id="GO:0003677">
    <property type="term" value="F:DNA binding"/>
    <property type="evidence" value="ECO:0007669"/>
    <property type="project" value="UniProtKB-UniRule"/>
</dbReference>
<dbReference type="Pfam" id="PF02899">
    <property type="entry name" value="Phage_int_SAM_1"/>
    <property type="match status" value="1"/>
</dbReference>
<dbReference type="InterPro" id="IPR013762">
    <property type="entry name" value="Integrase-like_cat_sf"/>
</dbReference>
<evidence type="ECO:0000313" key="13">
    <source>
        <dbReference type="Proteomes" id="UP000199403"/>
    </source>
</evidence>
<keyword evidence="2 9" id="KW-0963">Cytoplasm</keyword>
<reference evidence="13" key="1">
    <citation type="submission" date="2016-10" db="EMBL/GenBank/DDBJ databases">
        <authorList>
            <person name="Varghese N."/>
            <person name="Submissions S."/>
        </authorList>
    </citation>
    <scope>NUCLEOTIDE SEQUENCE [LARGE SCALE GENOMIC DNA]</scope>
    <source>
        <strain evidence="13">IBRC-M 10761</strain>
    </source>
</reference>
<dbReference type="InterPro" id="IPR010998">
    <property type="entry name" value="Integrase_recombinase_N"/>
</dbReference>
<dbReference type="Proteomes" id="UP000199403">
    <property type="component" value="Unassembled WGS sequence"/>
</dbReference>
<evidence type="ECO:0000256" key="7">
    <source>
        <dbReference type="ARBA" id="ARBA00023172"/>
    </source>
</evidence>
<evidence type="ECO:0000256" key="1">
    <source>
        <dbReference type="ARBA" id="ARBA00004496"/>
    </source>
</evidence>
<dbReference type="InterPro" id="IPR050090">
    <property type="entry name" value="Tyrosine_recombinase_XerCD"/>
</dbReference>
<dbReference type="PROSITE" id="PS51898">
    <property type="entry name" value="TYR_RECOMBINASE"/>
    <property type="match status" value="1"/>
</dbReference>
<gene>
    <name evidence="9" type="primary">xerC</name>
    <name evidence="12" type="ORF">SAMN05192553_10298</name>
</gene>
<dbReference type="HAMAP" id="MF_01808">
    <property type="entry name" value="Recomb_XerC_XerD"/>
    <property type="match status" value="1"/>
</dbReference>
<evidence type="ECO:0000256" key="3">
    <source>
        <dbReference type="ARBA" id="ARBA00022618"/>
    </source>
</evidence>
<dbReference type="GO" id="GO:0009037">
    <property type="term" value="F:tyrosine-based site-specific recombinase activity"/>
    <property type="evidence" value="ECO:0007669"/>
    <property type="project" value="UniProtKB-UniRule"/>
</dbReference>
<dbReference type="GO" id="GO:0007059">
    <property type="term" value="P:chromosome segregation"/>
    <property type="evidence" value="ECO:0007669"/>
    <property type="project" value="UniProtKB-UniRule"/>
</dbReference>
<feature type="domain" description="Core-binding (CB)" evidence="11">
    <location>
        <begin position="71"/>
        <end position="158"/>
    </location>
</feature>
<dbReference type="PANTHER" id="PTHR30349:SF81">
    <property type="entry name" value="TYROSINE RECOMBINASE XERC"/>
    <property type="match status" value="1"/>
</dbReference>
<dbReference type="CDD" id="cd00798">
    <property type="entry name" value="INT_XerDC_C"/>
    <property type="match status" value="1"/>
</dbReference>
<keyword evidence="3 9" id="KW-0132">Cell division</keyword>
<evidence type="ECO:0000259" key="11">
    <source>
        <dbReference type="PROSITE" id="PS51900"/>
    </source>
</evidence>
<accession>A0A1H6VL50</accession>
<dbReference type="Gene3D" id="1.10.150.130">
    <property type="match status" value="1"/>
</dbReference>
<dbReference type="GO" id="GO:0051301">
    <property type="term" value="P:cell division"/>
    <property type="evidence" value="ECO:0007669"/>
    <property type="project" value="UniProtKB-KW"/>
</dbReference>
<dbReference type="Pfam" id="PF00589">
    <property type="entry name" value="Phage_integrase"/>
    <property type="match status" value="1"/>
</dbReference>
<feature type="active site" description="O-(3'-phospho-DNA)-tyrosine intermediate" evidence="9">
    <location>
        <position position="350"/>
    </location>
</feature>
<evidence type="ECO:0000256" key="2">
    <source>
        <dbReference type="ARBA" id="ARBA00022490"/>
    </source>
</evidence>
<dbReference type="InterPro" id="IPR004107">
    <property type="entry name" value="Integrase_SAM-like_N"/>
</dbReference>
<dbReference type="EMBL" id="FNZH01000002">
    <property type="protein sequence ID" value="SEJ04396.1"/>
    <property type="molecule type" value="Genomic_DNA"/>
</dbReference>
<comment type="similarity">
    <text evidence="9">Belongs to the 'phage' integrase family. XerC subfamily.</text>
</comment>
<keyword evidence="8 9" id="KW-0131">Cell cycle</keyword>
<evidence type="ECO:0000256" key="8">
    <source>
        <dbReference type="ARBA" id="ARBA00023306"/>
    </source>
</evidence>
<dbReference type="GO" id="GO:0005737">
    <property type="term" value="C:cytoplasm"/>
    <property type="evidence" value="ECO:0007669"/>
    <property type="project" value="UniProtKB-SubCell"/>
</dbReference>
<feature type="active site" evidence="9">
    <location>
        <position position="318"/>
    </location>
</feature>
<dbReference type="AlphaFoldDB" id="A0A1H6VL50"/>
<keyword evidence="6 9" id="KW-0238">DNA-binding</keyword>
<dbReference type="InterPro" id="IPR044068">
    <property type="entry name" value="CB"/>
</dbReference>
<dbReference type="STRING" id="1416801.SAMN05192553_10298"/>
<organism evidence="12 13">
    <name type="scientific">Cyclobacterium xiamenense</name>
    <dbReference type="NCBI Taxonomy" id="1297121"/>
    <lineage>
        <taxon>Bacteria</taxon>
        <taxon>Pseudomonadati</taxon>
        <taxon>Bacteroidota</taxon>
        <taxon>Cytophagia</taxon>
        <taxon>Cytophagales</taxon>
        <taxon>Cyclobacteriaceae</taxon>
        <taxon>Cyclobacterium</taxon>
    </lineage>
</organism>
<feature type="active site" evidence="9">
    <location>
        <position position="219"/>
    </location>
</feature>